<dbReference type="GO" id="GO:0008652">
    <property type="term" value="P:amino acid biosynthetic process"/>
    <property type="evidence" value="ECO:0007669"/>
    <property type="project" value="UniProtKB-KW"/>
</dbReference>
<dbReference type="Gene3D" id="3.40.50.300">
    <property type="entry name" value="P-loop containing nucleotide triphosphate hydrolases"/>
    <property type="match status" value="1"/>
</dbReference>
<gene>
    <name evidence="3" type="ORF">SAMN02910343_01060</name>
</gene>
<dbReference type="PRINTS" id="PR01100">
    <property type="entry name" value="SHIKIMTKNASE"/>
</dbReference>
<proteinExistence type="predicted"/>
<protein>
    <submittedName>
        <fullName evidence="3">Shikimate kinase</fullName>
    </submittedName>
</protein>
<keyword evidence="4" id="KW-1185">Reference proteome</keyword>
<keyword evidence="1" id="KW-0028">Amino-acid biosynthesis</keyword>
<dbReference type="PANTHER" id="PTHR21087:SF16">
    <property type="entry name" value="SHIKIMATE KINASE 1, CHLOROPLASTIC"/>
    <property type="match status" value="1"/>
</dbReference>
<name>A0A1G5W1B9_9FIRM</name>
<dbReference type="GO" id="GO:0009073">
    <property type="term" value="P:aromatic amino acid family biosynthetic process"/>
    <property type="evidence" value="ECO:0007669"/>
    <property type="project" value="UniProtKB-KW"/>
</dbReference>
<evidence type="ECO:0000313" key="4">
    <source>
        <dbReference type="Proteomes" id="UP000199689"/>
    </source>
</evidence>
<dbReference type="InterPro" id="IPR027417">
    <property type="entry name" value="P-loop_NTPase"/>
</dbReference>
<dbReference type="STRING" id="209880.SAMN02910343_01060"/>
<dbReference type="InterPro" id="IPR031322">
    <property type="entry name" value="Shikimate/glucono_kinase"/>
</dbReference>
<keyword evidence="3" id="KW-0418">Kinase</keyword>
<dbReference type="Pfam" id="PF01202">
    <property type="entry name" value="SKI"/>
    <property type="match status" value="1"/>
</dbReference>
<dbReference type="GO" id="GO:0005829">
    <property type="term" value="C:cytosol"/>
    <property type="evidence" value="ECO:0007669"/>
    <property type="project" value="TreeGrafter"/>
</dbReference>
<reference evidence="3 4" key="1">
    <citation type="submission" date="2016-10" db="EMBL/GenBank/DDBJ databases">
        <authorList>
            <person name="de Groot N.N."/>
        </authorList>
    </citation>
    <scope>NUCLEOTIDE SEQUENCE [LARGE SCALE GENOMIC DNA]</scope>
    <source>
        <strain evidence="3 4">DSM 15230</strain>
    </source>
</reference>
<evidence type="ECO:0000313" key="3">
    <source>
        <dbReference type="EMBL" id="SDA51883.1"/>
    </source>
</evidence>
<evidence type="ECO:0000256" key="1">
    <source>
        <dbReference type="ARBA" id="ARBA00022605"/>
    </source>
</evidence>
<dbReference type="GO" id="GO:0004765">
    <property type="term" value="F:shikimate kinase activity"/>
    <property type="evidence" value="ECO:0007669"/>
    <property type="project" value="TreeGrafter"/>
</dbReference>
<dbReference type="SUPFAM" id="SSF52540">
    <property type="entry name" value="P-loop containing nucleoside triphosphate hydrolases"/>
    <property type="match status" value="1"/>
</dbReference>
<dbReference type="Proteomes" id="UP000199689">
    <property type="component" value="Unassembled WGS sequence"/>
</dbReference>
<sequence length="180" mass="21099">MGTGKSRAARILADGLGWQLADTDRIMEKETGMKMAEYWRVAGAEEFQKKELEIIRRVRFYHEAVIAVGGNYPMTEQKFNLLQQYGLVVLMYAHSFRLAERVKKKIGKRPTMDYNDVEGFVRRMRRKWMKWSGRADLVINTTSCHPAQSALTIARFIDRHHIKFLKRMKKRRNGHGHSSR</sequence>
<dbReference type="PANTHER" id="PTHR21087">
    <property type="entry name" value="SHIKIMATE KINASE"/>
    <property type="match status" value="1"/>
</dbReference>
<keyword evidence="2" id="KW-0057">Aromatic amino acid biosynthesis</keyword>
<keyword evidence="3" id="KW-0808">Transferase</keyword>
<organism evidence="3 4">
    <name type="scientific">Allisonella histaminiformans</name>
    <dbReference type="NCBI Taxonomy" id="209880"/>
    <lineage>
        <taxon>Bacteria</taxon>
        <taxon>Bacillati</taxon>
        <taxon>Bacillota</taxon>
        <taxon>Negativicutes</taxon>
        <taxon>Veillonellales</taxon>
        <taxon>Veillonellaceae</taxon>
        <taxon>Allisonella</taxon>
    </lineage>
</organism>
<dbReference type="EMBL" id="FMXA01000012">
    <property type="protein sequence ID" value="SDA51883.1"/>
    <property type="molecule type" value="Genomic_DNA"/>
</dbReference>
<accession>A0A1G5W1B9</accession>
<dbReference type="AlphaFoldDB" id="A0A1G5W1B9"/>
<evidence type="ECO:0000256" key="2">
    <source>
        <dbReference type="ARBA" id="ARBA00023141"/>
    </source>
</evidence>